<dbReference type="GO" id="GO:0006355">
    <property type="term" value="P:regulation of DNA-templated transcription"/>
    <property type="evidence" value="ECO:0007669"/>
    <property type="project" value="InterPro"/>
</dbReference>
<dbReference type="SMART" id="SM00421">
    <property type="entry name" value="HTH_LUXR"/>
    <property type="match status" value="1"/>
</dbReference>
<feature type="transmembrane region" description="Helical" evidence="6">
    <location>
        <begin position="63"/>
        <end position="80"/>
    </location>
</feature>
<proteinExistence type="predicted"/>
<organism evidence="9 10">
    <name type="scientific">Streptomyces pratensis (strain ATCC 33331 / IAF-45CD)</name>
    <dbReference type="NCBI Taxonomy" id="591167"/>
    <lineage>
        <taxon>Bacteria</taxon>
        <taxon>Bacillati</taxon>
        <taxon>Actinomycetota</taxon>
        <taxon>Actinomycetes</taxon>
        <taxon>Kitasatosporales</taxon>
        <taxon>Streptomycetaceae</taxon>
        <taxon>Streptomyces</taxon>
    </lineage>
</organism>
<feature type="transmembrane region" description="Helical" evidence="6">
    <location>
        <begin position="106"/>
        <end position="124"/>
    </location>
</feature>
<evidence type="ECO:0000256" key="1">
    <source>
        <dbReference type="ARBA" id="ARBA00023015"/>
    </source>
</evidence>
<protein>
    <submittedName>
        <fullName evidence="9">Two component transcriptional regulator, LuxR family</fullName>
    </submittedName>
</protein>
<keyword evidence="6" id="KW-0472">Membrane</keyword>
<evidence type="ECO:0000256" key="2">
    <source>
        <dbReference type="ARBA" id="ARBA00023125"/>
    </source>
</evidence>
<evidence type="ECO:0000256" key="5">
    <source>
        <dbReference type="SAM" id="MobiDB-lite"/>
    </source>
</evidence>
<dbReference type="PANTHER" id="PTHR43214:SF24">
    <property type="entry name" value="TRANSCRIPTIONAL REGULATORY PROTEIN NARL-RELATED"/>
    <property type="match status" value="1"/>
</dbReference>
<feature type="transmembrane region" description="Helical" evidence="6">
    <location>
        <begin position="198"/>
        <end position="217"/>
    </location>
</feature>
<sequence>MQAGPRGTVPEEDPQDPDGGDNEPVTNVRTALERFRAPVREAVLDAGARTGPPLRLSRRARQFDVLVALVIGVSTVYYGIDNVDNVVLREIAPGVEVAVPRPSGTGGLALMVTLAAVASGALALRRRHPLAVLCVVTAATLATPQSVLRLTFYAFVVAVYSAAVYSPYRAATLAALPVSVALVGTAGNSVTPIVPNEYIALLILVPMAGAAVGLRTWKLRTDEGRTRLLALEREQAEALRGAVEHERARIARELHDVVTHHVSVMIIQAGAARTIMERSPGQAGEALLAVEAGGRAAMTELRHVMGLLTMDAEGGRTDGAEAGEELSPQPGLDQLGTLGSDGFRGPGTGEDPAGGLQSVHPGGTPLPGEPRVVILTTFDLDRYVYAALSAGASGFLLKDVTPEHLASAVRTVRTGDALLAPAITRRLVQRFARHGGDTADLHRDLASLTPRELEVLGLLARGLSNAELAARLHLAETTVKTHVARVLAKLGLRDRVQAVIVAYETGLVGVGGHREAPESA</sequence>
<dbReference type="GO" id="GO:0016020">
    <property type="term" value="C:membrane"/>
    <property type="evidence" value="ECO:0007669"/>
    <property type="project" value="InterPro"/>
</dbReference>
<dbReference type="GO" id="GO:0046983">
    <property type="term" value="F:protein dimerization activity"/>
    <property type="evidence" value="ECO:0007669"/>
    <property type="project" value="InterPro"/>
</dbReference>
<dbReference type="PRINTS" id="PR00038">
    <property type="entry name" value="HTHLUXR"/>
</dbReference>
<gene>
    <name evidence="9" type="ordered locus">Sfla_5284</name>
</gene>
<dbReference type="KEGG" id="sfa:Sfla_5284"/>
<dbReference type="Gene3D" id="3.40.50.2300">
    <property type="match status" value="1"/>
</dbReference>
<feature type="modified residue" description="4-aspartylphosphate" evidence="4">
    <location>
        <position position="311"/>
    </location>
</feature>
<accession>A0A8D3WQI6</accession>
<evidence type="ECO:0000313" key="10">
    <source>
        <dbReference type="Proteomes" id="UP000002066"/>
    </source>
</evidence>
<evidence type="ECO:0000256" key="6">
    <source>
        <dbReference type="SAM" id="Phobius"/>
    </source>
</evidence>
<reference evidence="9 10" key="1">
    <citation type="submission" date="2011-01" db="EMBL/GenBank/DDBJ databases">
        <title>Complete sequence of chromosome of Streptomyces flavogriseus ATCC 33331.</title>
        <authorList>
            <consortium name="US DOE Joint Genome Institute"/>
            <person name="Lucas S."/>
            <person name="Copeland A."/>
            <person name="Lapidus A."/>
            <person name="Cheng J.-F."/>
            <person name="Goodwin L."/>
            <person name="Pitluck S."/>
            <person name="Davenport K."/>
            <person name="Detter J.C."/>
            <person name="Han C."/>
            <person name="Tapia R."/>
            <person name="Land M."/>
            <person name="Hauser L."/>
            <person name="Kyrpides N."/>
            <person name="Ivanova N."/>
            <person name="Ovchinnikova G."/>
            <person name="Pagani I."/>
            <person name="Brumm P."/>
            <person name="Mead D."/>
            <person name="Woyke T."/>
        </authorList>
    </citation>
    <scope>NUCLEOTIDE SEQUENCE [LARGE SCALE GENOMIC DNA]</scope>
    <source>
        <strain evidence="10">ATCC 33331 / IAF-45CD</strain>
    </source>
</reference>
<evidence type="ECO:0000313" key="9">
    <source>
        <dbReference type="EMBL" id="ADW06681.1"/>
    </source>
</evidence>
<feature type="region of interest" description="Disordered" evidence="5">
    <location>
        <begin position="313"/>
        <end position="368"/>
    </location>
</feature>
<keyword evidence="3" id="KW-0804">Transcription</keyword>
<feature type="region of interest" description="Disordered" evidence="5">
    <location>
        <begin position="1"/>
        <end position="25"/>
    </location>
</feature>
<dbReference type="PROSITE" id="PS50043">
    <property type="entry name" value="HTH_LUXR_2"/>
    <property type="match status" value="1"/>
</dbReference>
<dbReference type="InterPro" id="IPR039420">
    <property type="entry name" value="WalR-like"/>
</dbReference>
<evidence type="ECO:0000259" key="7">
    <source>
        <dbReference type="PROSITE" id="PS50043"/>
    </source>
</evidence>
<dbReference type="SUPFAM" id="SSF46894">
    <property type="entry name" value="C-terminal effector domain of the bipartite response regulators"/>
    <property type="match status" value="1"/>
</dbReference>
<dbReference type="Proteomes" id="UP000002066">
    <property type="component" value="Chromosome"/>
</dbReference>
<dbReference type="InterPro" id="IPR016032">
    <property type="entry name" value="Sig_transdc_resp-reg_C-effctor"/>
</dbReference>
<feature type="domain" description="Response regulatory" evidence="8">
    <location>
        <begin position="258"/>
        <end position="413"/>
    </location>
</feature>
<dbReference type="InterPro" id="IPR011006">
    <property type="entry name" value="CheY-like_superfamily"/>
</dbReference>
<dbReference type="PROSITE" id="PS50110">
    <property type="entry name" value="RESPONSE_REGULATORY"/>
    <property type="match status" value="1"/>
</dbReference>
<dbReference type="GO" id="GO:0000155">
    <property type="term" value="F:phosphorelay sensor kinase activity"/>
    <property type="evidence" value="ECO:0007669"/>
    <property type="project" value="InterPro"/>
</dbReference>
<feature type="compositionally biased region" description="Acidic residues" evidence="5">
    <location>
        <begin position="10"/>
        <end position="21"/>
    </location>
</feature>
<dbReference type="Gene3D" id="1.20.5.1930">
    <property type="match status" value="1"/>
</dbReference>
<dbReference type="EMBL" id="CP002475">
    <property type="protein sequence ID" value="ADW06681.1"/>
    <property type="molecule type" value="Genomic_DNA"/>
</dbReference>
<dbReference type="CDD" id="cd06170">
    <property type="entry name" value="LuxR_C_like"/>
    <property type="match status" value="1"/>
</dbReference>
<evidence type="ECO:0000256" key="3">
    <source>
        <dbReference type="ARBA" id="ARBA00023163"/>
    </source>
</evidence>
<dbReference type="InterPro" id="IPR000792">
    <property type="entry name" value="Tscrpt_reg_LuxR_C"/>
</dbReference>
<name>A0A8D3WQI6_STRFA</name>
<dbReference type="Pfam" id="PF00196">
    <property type="entry name" value="GerE"/>
    <property type="match status" value="1"/>
</dbReference>
<keyword evidence="2" id="KW-0238">DNA-binding</keyword>
<dbReference type="Pfam" id="PF07730">
    <property type="entry name" value="HisKA_3"/>
    <property type="match status" value="1"/>
</dbReference>
<dbReference type="SUPFAM" id="SSF52172">
    <property type="entry name" value="CheY-like"/>
    <property type="match status" value="1"/>
</dbReference>
<dbReference type="AlphaFoldDB" id="A0A8D3WQI6"/>
<evidence type="ECO:0000259" key="8">
    <source>
        <dbReference type="PROSITE" id="PS50110"/>
    </source>
</evidence>
<keyword evidence="6" id="KW-0812">Transmembrane</keyword>
<dbReference type="PANTHER" id="PTHR43214">
    <property type="entry name" value="TWO-COMPONENT RESPONSE REGULATOR"/>
    <property type="match status" value="1"/>
</dbReference>
<dbReference type="InterPro" id="IPR001789">
    <property type="entry name" value="Sig_transdc_resp-reg_receiver"/>
</dbReference>
<dbReference type="GO" id="GO:0003677">
    <property type="term" value="F:DNA binding"/>
    <property type="evidence" value="ECO:0007669"/>
    <property type="project" value="UniProtKB-KW"/>
</dbReference>
<feature type="domain" description="HTH luxR-type" evidence="7">
    <location>
        <begin position="441"/>
        <end position="506"/>
    </location>
</feature>
<keyword evidence="4" id="KW-0597">Phosphoprotein</keyword>
<evidence type="ECO:0000256" key="4">
    <source>
        <dbReference type="PROSITE-ProRule" id="PRU00169"/>
    </source>
</evidence>
<dbReference type="InterPro" id="IPR011712">
    <property type="entry name" value="Sig_transdc_His_kin_sub3_dim/P"/>
</dbReference>
<keyword evidence="6" id="KW-1133">Transmembrane helix</keyword>
<keyword evidence="1" id="KW-0805">Transcription regulation</keyword>